<keyword evidence="3" id="KW-0238">DNA-binding</keyword>
<feature type="domain" description="AP2/ERF" evidence="9">
    <location>
        <begin position="92"/>
        <end position="149"/>
    </location>
</feature>
<dbReference type="FunFam" id="3.30.730.10:FF:000001">
    <property type="entry name" value="Ethylene-responsive transcription factor 2"/>
    <property type="match status" value="1"/>
</dbReference>
<dbReference type="InterPro" id="IPR001471">
    <property type="entry name" value="AP2/ERF_dom"/>
</dbReference>
<dbReference type="Gene3D" id="3.30.730.10">
    <property type="entry name" value="AP2/ERF domain"/>
    <property type="match status" value="1"/>
</dbReference>
<comment type="subcellular location">
    <subcellularLocation>
        <location evidence="1">Nucleus</location>
    </subcellularLocation>
</comment>
<dbReference type="AlphaFoldDB" id="A0A6J0JIL4"/>
<dbReference type="InterPro" id="IPR036955">
    <property type="entry name" value="AP2/ERF_dom_sf"/>
</dbReference>
<dbReference type="CDD" id="cd00018">
    <property type="entry name" value="AP2"/>
    <property type="match status" value="1"/>
</dbReference>
<dbReference type="OrthoDB" id="1932364at2759"/>
<keyword evidence="2" id="KW-0805">Transcription regulation</keyword>
<gene>
    <name evidence="11" type="primary">LOC108806959</name>
</gene>
<dbReference type="PROSITE" id="PS51032">
    <property type="entry name" value="AP2_ERF"/>
    <property type="match status" value="1"/>
</dbReference>
<feature type="compositionally biased region" description="Low complexity" evidence="8">
    <location>
        <begin position="28"/>
        <end position="52"/>
    </location>
</feature>
<dbReference type="PANTHER" id="PTHR31985">
    <property type="entry name" value="ETHYLENE-RESPONSIVE TRANSCRIPTION FACTOR ERF042-RELATED"/>
    <property type="match status" value="1"/>
</dbReference>
<keyword evidence="10" id="KW-1185">Reference proteome</keyword>
<dbReference type="Proteomes" id="UP000504610">
    <property type="component" value="Chromosome 6"/>
</dbReference>
<dbReference type="InterPro" id="IPR051032">
    <property type="entry name" value="AP2/ERF_TF_ERF_subfamily"/>
</dbReference>
<sequence length="296" mass="32132">METQINLEKSASQVTFITSTISALSSSSATASLSYSPTSTTSSSSSSSSTTSNLENPKRKAYRRSSSSLAVEDLDDQGGKRRKTNGGDKHPTYRGVRMRSWGKWVSEIREPRKKSRIWLGTYPTADMAARAHDVAALAIKGTTAYLNFPELSGELPRPVTNSPKDIQAAATAAAVNWQQSGGLHVDNSDITEIAEAEPSRAVMAQSLSDCVAFSSDITTQELSETSCASTTSFADKDKDEEKLFDLPDLFTDGNEMVIRNDAFCYYSSTWQLCGADAGFRLEEPFFCLNESDSSSL</sequence>
<dbReference type="Pfam" id="PF00847">
    <property type="entry name" value="AP2"/>
    <property type="match status" value="1"/>
</dbReference>
<dbReference type="RefSeq" id="XP_018434679.2">
    <property type="nucleotide sequence ID" value="XM_018579177.2"/>
</dbReference>
<dbReference type="PRINTS" id="PR00367">
    <property type="entry name" value="ETHRSPELEMNT"/>
</dbReference>
<evidence type="ECO:0000256" key="1">
    <source>
        <dbReference type="ARBA" id="ARBA00004123"/>
    </source>
</evidence>
<proteinExistence type="inferred from homology"/>
<dbReference type="GO" id="GO:0003677">
    <property type="term" value="F:DNA binding"/>
    <property type="evidence" value="ECO:0007669"/>
    <property type="project" value="UniProtKB-KW"/>
</dbReference>
<evidence type="ECO:0000256" key="7">
    <source>
        <dbReference type="ARBA" id="ARBA00024343"/>
    </source>
</evidence>
<dbReference type="GO" id="GO:0005634">
    <property type="term" value="C:nucleus"/>
    <property type="evidence" value="ECO:0007669"/>
    <property type="project" value="UniProtKB-SubCell"/>
</dbReference>
<accession>A0A6J0JIL4</accession>
<evidence type="ECO:0000256" key="6">
    <source>
        <dbReference type="ARBA" id="ARBA00023242"/>
    </source>
</evidence>
<dbReference type="SMART" id="SM00380">
    <property type="entry name" value="AP2"/>
    <property type="match status" value="1"/>
</dbReference>
<dbReference type="KEGG" id="rsz:108806959"/>
<dbReference type="InterPro" id="IPR016177">
    <property type="entry name" value="DNA-bd_dom_sf"/>
</dbReference>
<reference evidence="11" key="2">
    <citation type="submission" date="2025-08" db="UniProtKB">
        <authorList>
            <consortium name="RefSeq"/>
        </authorList>
    </citation>
    <scope>IDENTIFICATION</scope>
    <source>
        <tissue evidence="11">Leaf</tissue>
    </source>
</reference>
<evidence type="ECO:0000259" key="9">
    <source>
        <dbReference type="PROSITE" id="PS51032"/>
    </source>
</evidence>
<keyword evidence="5" id="KW-0804">Transcription</keyword>
<evidence type="ECO:0000256" key="3">
    <source>
        <dbReference type="ARBA" id="ARBA00023125"/>
    </source>
</evidence>
<keyword evidence="4" id="KW-0010">Activator</keyword>
<organism evidence="10 11">
    <name type="scientific">Raphanus sativus</name>
    <name type="common">Radish</name>
    <name type="synonym">Raphanus raphanistrum var. sativus</name>
    <dbReference type="NCBI Taxonomy" id="3726"/>
    <lineage>
        <taxon>Eukaryota</taxon>
        <taxon>Viridiplantae</taxon>
        <taxon>Streptophyta</taxon>
        <taxon>Embryophyta</taxon>
        <taxon>Tracheophyta</taxon>
        <taxon>Spermatophyta</taxon>
        <taxon>Magnoliopsida</taxon>
        <taxon>eudicotyledons</taxon>
        <taxon>Gunneridae</taxon>
        <taxon>Pentapetalae</taxon>
        <taxon>rosids</taxon>
        <taxon>malvids</taxon>
        <taxon>Brassicales</taxon>
        <taxon>Brassicaceae</taxon>
        <taxon>Brassiceae</taxon>
        <taxon>Raphanus</taxon>
    </lineage>
</organism>
<dbReference type="GeneID" id="108806959"/>
<evidence type="ECO:0000256" key="8">
    <source>
        <dbReference type="SAM" id="MobiDB-lite"/>
    </source>
</evidence>
<comment type="similarity">
    <text evidence="7">Belongs to the AP2/ERF transcription factor family. ERF subfamily.</text>
</comment>
<evidence type="ECO:0000313" key="11">
    <source>
        <dbReference type="RefSeq" id="XP_018434679.2"/>
    </source>
</evidence>
<dbReference type="PANTHER" id="PTHR31985:SF130">
    <property type="entry name" value="ETHYLENE-RESPONSIVE TRANSCRIPTION FACTOR ERF034"/>
    <property type="match status" value="1"/>
</dbReference>
<keyword evidence="6" id="KW-0539">Nucleus</keyword>
<dbReference type="GO" id="GO:0003700">
    <property type="term" value="F:DNA-binding transcription factor activity"/>
    <property type="evidence" value="ECO:0007669"/>
    <property type="project" value="InterPro"/>
</dbReference>
<name>A0A6J0JIL4_RAPSA</name>
<evidence type="ECO:0000256" key="4">
    <source>
        <dbReference type="ARBA" id="ARBA00023159"/>
    </source>
</evidence>
<protein>
    <submittedName>
        <fullName evidence="11">Ethylene-responsive transcription factor ERF034</fullName>
    </submittedName>
</protein>
<evidence type="ECO:0000256" key="5">
    <source>
        <dbReference type="ARBA" id="ARBA00023163"/>
    </source>
</evidence>
<evidence type="ECO:0000313" key="10">
    <source>
        <dbReference type="Proteomes" id="UP000504610"/>
    </source>
</evidence>
<dbReference type="SUPFAM" id="SSF54171">
    <property type="entry name" value="DNA-binding domain"/>
    <property type="match status" value="1"/>
</dbReference>
<reference evidence="10" key="1">
    <citation type="journal article" date="2019" name="Database">
        <title>The radish genome database (RadishGD): an integrated information resource for radish genomics.</title>
        <authorList>
            <person name="Yu H.J."/>
            <person name="Baek S."/>
            <person name="Lee Y.J."/>
            <person name="Cho A."/>
            <person name="Mun J.H."/>
        </authorList>
    </citation>
    <scope>NUCLEOTIDE SEQUENCE [LARGE SCALE GENOMIC DNA]</scope>
    <source>
        <strain evidence="10">cv. WK10039</strain>
    </source>
</reference>
<feature type="region of interest" description="Disordered" evidence="8">
    <location>
        <begin position="28"/>
        <end position="94"/>
    </location>
</feature>
<evidence type="ECO:0000256" key="2">
    <source>
        <dbReference type="ARBA" id="ARBA00023015"/>
    </source>
</evidence>